<evidence type="ECO:0000313" key="1">
    <source>
        <dbReference type="EMBL" id="OQP58974.1"/>
    </source>
</evidence>
<reference evidence="2" key="1">
    <citation type="submission" date="2016-04" db="EMBL/GenBank/DDBJ databases">
        <authorList>
            <person name="Chen L."/>
            <person name="Zhuang W."/>
            <person name="Wang G."/>
        </authorList>
    </citation>
    <scope>NUCLEOTIDE SEQUENCE [LARGE SCALE GENOMIC DNA]</scope>
    <source>
        <strain evidence="2">208</strain>
    </source>
</reference>
<dbReference type="STRING" id="550983.A4R26_21520"/>
<dbReference type="EMBL" id="LWBP01000185">
    <property type="protein sequence ID" value="OQP58974.1"/>
    <property type="molecule type" value="Genomic_DNA"/>
</dbReference>
<dbReference type="OrthoDB" id="1095195at2"/>
<dbReference type="Proteomes" id="UP000192276">
    <property type="component" value="Unassembled WGS sequence"/>
</dbReference>
<gene>
    <name evidence="1" type="ORF">A4R26_21520</name>
</gene>
<keyword evidence="2" id="KW-1185">Reference proteome</keyword>
<organism evidence="1 2">
    <name type="scientific">Niastella populi</name>
    <dbReference type="NCBI Taxonomy" id="550983"/>
    <lineage>
        <taxon>Bacteria</taxon>
        <taxon>Pseudomonadati</taxon>
        <taxon>Bacteroidota</taxon>
        <taxon>Chitinophagia</taxon>
        <taxon>Chitinophagales</taxon>
        <taxon>Chitinophagaceae</taxon>
        <taxon>Niastella</taxon>
    </lineage>
</organism>
<dbReference type="RefSeq" id="WP_081164654.1">
    <property type="nucleotide sequence ID" value="NZ_LWBP01000185.1"/>
</dbReference>
<comment type="caution">
    <text evidence="1">The sequence shown here is derived from an EMBL/GenBank/DDBJ whole genome shotgun (WGS) entry which is preliminary data.</text>
</comment>
<dbReference type="AlphaFoldDB" id="A0A1V9FKU0"/>
<accession>A0A1V9FKU0</accession>
<sequence length="473" mass="52253">MKRLILVTLTAFGLLQLACYKDKGNYDYKDIAIPEITGLDSLYKVFLGDTLIIKPTVRSANASATFTYEWRVNFPKKFSDTTLTGFPFNFIFSLEPDDYDARLTVTDNSNGMKYFRFFRIRGQTQFSVGSLVLSQEGNTSQLSFVKPDSTVLPRIYKALHGVDLPGKPLQVIDMIHKFISPTPALGYWITGSGVPDGGVRLNNNTLLQYSTLRKNFFDMPAEAKPGYLENSTNGVLQGVINGKLYVGASQTFYGSDVYGMFGVAVPGDYELYHRAAFNSVMPYFLGYDINRKQVVAFTNFGIPAYAGTGYQVSDVVAFDPLSVGLDLIHFQQINDNNCFAFGKAADGTLYEIKFGAAFVGVVKLSPLYKRAFPQPSLITPTTKWAGSQAEVFYFTSGDKVYRYNPTNQDLRALTTDFGGKAVSMVKLADNDNTLIAGVEGAVYYLDISTGKFGDVIRKYEGIPGSPVDVIKTK</sequence>
<name>A0A1V9FKU0_9BACT</name>
<dbReference type="Pfam" id="PF16407">
    <property type="entry name" value="PKD_2"/>
    <property type="match status" value="1"/>
</dbReference>
<proteinExistence type="predicted"/>
<evidence type="ECO:0000313" key="2">
    <source>
        <dbReference type="Proteomes" id="UP000192276"/>
    </source>
</evidence>
<protein>
    <recommendedName>
        <fullName evidence="3">PKD-like family protein</fullName>
    </recommendedName>
</protein>
<evidence type="ECO:0008006" key="3">
    <source>
        <dbReference type="Google" id="ProtNLM"/>
    </source>
</evidence>
<dbReference type="InterPro" id="IPR032183">
    <property type="entry name" value="PKD-like"/>
</dbReference>